<gene>
    <name evidence="1" type="ORF">XINFAN_01851</name>
</gene>
<dbReference type="AlphaFoldDB" id="A0A3P5WZE8"/>
<dbReference type="EMBL" id="UXAW01000058">
    <property type="protein sequence ID" value="VDC27300.1"/>
    <property type="molecule type" value="Genomic_DNA"/>
</dbReference>
<accession>A0A3P5WZE8</accession>
<evidence type="ECO:0000313" key="1">
    <source>
        <dbReference type="EMBL" id="VDC27300.1"/>
    </source>
</evidence>
<name>A0A3P5WZE8_9RHOB</name>
<keyword evidence="2" id="KW-1185">Reference proteome</keyword>
<reference evidence="1 2" key="1">
    <citation type="submission" date="2018-11" db="EMBL/GenBank/DDBJ databases">
        <authorList>
            <person name="Criscuolo A."/>
        </authorList>
    </citation>
    <scope>NUCLEOTIDE SEQUENCE [LARGE SCALE GENOMIC DNA]</scope>
    <source>
        <strain evidence="1">ACIP111625</strain>
    </source>
</reference>
<dbReference type="RefSeq" id="WP_124086259.1">
    <property type="nucleotide sequence ID" value="NZ_UXAW01000058.1"/>
</dbReference>
<dbReference type="PROSITE" id="PS51257">
    <property type="entry name" value="PROKAR_LIPOPROTEIN"/>
    <property type="match status" value="1"/>
</dbReference>
<proteinExistence type="predicted"/>
<dbReference type="OrthoDB" id="8592692at2"/>
<organism evidence="1 2">
    <name type="scientific">Pseudogemmobacter humi</name>
    <dbReference type="NCBI Taxonomy" id="2483812"/>
    <lineage>
        <taxon>Bacteria</taxon>
        <taxon>Pseudomonadati</taxon>
        <taxon>Pseudomonadota</taxon>
        <taxon>Alphaproteobacteria</taxon>
        <taxon>Rhodobacterales</taxon>
        <taxon>Paracoccaceae</taxon>
        <taxon>Pseudogemmobacter</taxon>
    </lineage>
</organism>
<evidence type="ECO:0000313" key="2">
    <source>
        <dbReference type="Proteomes" id="UP000277498"/>
    </source>
</evidence>
<protein>
    <submittedName>
        <fullName evidence="1">Uncharacterized protein</fullName>
    </submittedName>
</protein>
<sequence>MARIWIGMALAFALVGCVEEPPGVRQGKTLSPAERAECLAAGGSVGRGGLLPDEICFRPLKDAGKVCTKATDCEGVCLASTRTCSKVEPMSGCYELLDGQGRQLAICVD</sequence>
<dbReference type="Proteomes" id="UP000277498">
    <property type="component" value="Unassembled WGS sequence"/>
</dbReference>